<feature type="compositionally biased region" description="Low complexity" evidence="7">
    <location>
        <begin position="403"/>
        <end position="420"/>
    </location>
</feature>
<dbReference type="OrthoDB" id="10254455at2759"/>
<sequence>MGNNFSIQRVQKPEIPSLPTWTPPPSPPVPQSSPKLWILDAAIKLGSILLTIYIAKRLLSSLPSTNETNDEGLTKVKEFLKRRRPNQKGSIRLTPWEMYIASTSLILPPPNATSFDDIGGLESIKLKIIEALLLPLRMANAAQSALIKPASGVLLYGPPGTGKTSLAKAIANEADYSFINVKMSDIGHKWHGDSEKSVEAIFSLARKLSPSIIFIDEVDGLFRQRHSEDFHLVRRVISLFMSEWDGLETDQKKNVVVIGATNRQTEIDEAALRRFGSVFYIPMPDVIARESILRIILKKEPLDPLFDHKAIAQATTNFSGAHLRNICEIAARARLRRLFQHPDQPTTISTQDLLDAIPLVSIRSTGTPETAGAPAGATRPPTISIVDYVQVYNVNMLQPQAQTQTSAQPQAQAQTPTQTQEPCDLTGTARATTNMGV</sequence>
<proteinExistence type="inferred from homology"/>
<comment type="caution">
    <text evidence="9">The sequence shown here is derived from an EMBL/GenBank/DDBJ whole genome shotgun (WGS) entry which is preliminary data.</text>
</comment>
<evidence type="ECO:0000259" key="8">
    <source>
        <dbReference type="SMART" id="SM00382"/>
    </source>
</evidence>
<dbReference type="InterPro" id="IPR003959">
    <property type="entry name" value="ATPase_AAA_core"/>
</dbReference>
<dbReference type="FunFam" id="3.40.50.300:FF:001025">
    <property type="entry name" value="ATPase family, AAA domain-containing 2B"/>
    <property type="match status" value="1"/>
</dbReference>
<evidence type="ECO:0000256" key="5">
    <source>
        <dbReference type="ARBA" id="ARBA00023128"/>
    </source>
</evidence>
<dbReference type="SUPFAM" id="SSF52540">
    <property type="entry name" value="P-loop containing nucleoside triphosphate hydrolases"/>
    <property type="match status" value="1"/>
</dbReference>
<keyword evidence="4" id="KW-0175">Coiled coil</keyword>
<dbReference type="GO" id="GO:0005524">
    <property type="term" value="F:ATP binding"/>
    <property type="evidence" value="ECO:0007669"/>
    <property type="project" value="UniProtKB-KW"/>
</dbReference>
<dbReference type="GO" id="GO:0016887">
    <property type="term" value="F:ATP hydrolysis activity"/>
    <property type="evidence" value="ECO:0007669"/>
    <property type="project" value="InterPro"/>
</dbReference>
<feature type="domain" description="AAA+ ATPase" evidence="8">
    <location>
        <begin position="149"/>
        <end position="285"/>
    </location>
</feature>
<organism evidence="9 10">
    <name type="scientific">Planoprotostelium fungivorum</name>
    <dbReference type="NCBI Taxonomy" id="1890364"/>
    <lineage>
        <taxon>Eukaryota</taxon>
        <taxon>Amoebozoa</taxon>
        <taxon>Evosea</taxon>
        <taxon>Variosea</taxon>
        <taxon>Cavosteliida</taxon>
        <taxon>Cavosteliaceae</taxon>
        <taxon>Planoprotostelium</taxon>
    </lineage>
</organism>
<reference evidence="9 10" key="1">
    <citation type="journal article" date="2018" name="Genome Biol. Evol.">
        <title>Multiple Roots of Fruiting Body Formation in Amoebozoa.</title>
        <authorList>
            <person name="Hillmann F."/>
            <person name="Forbes G."/>
            <person name="Novohradska S."/>
            <person name="Ferling I."/>
            <person name="Riege K."/>
            <person name="Groth M."/>
            <person name="Westermann M."/>
            <person name="Marz M."/>
            <person name="Spaller T."/>
            <person name="Winckler T."/>
            <person name="Schaap P."/>
            <person name="Glockner G."/>
        </authorList>
    </citation>
    <scope>NUCLEOTIDE SEQUENCE [LARGE SCALE GENOMIC DNA]</scope>
    <source>
        <strain evidence="9 10">Jena</strain>
    </source>
</reference>
<dbReference type="PROSITE" id="PS00674">
    <property type="entry name" value="AAA"/>
    <property type="match status" value="1"/>
</dbReference>
<comment type="subcellular location">
    <subcellularLocation>
        <location evidence="1">Mitochondrion</location>
    </subcellularLocation>
</comment>
<dbReference type="InParanoid" id="A0A2P6NXI8"/>
<feature type="region of interest" description="Disordered" evidence="7">
    <location>
        <begin position="403"/>
        <end position="437"/>
    </location>
</feature>
<protein>
    <submittedName>
        <fullName evidence="9">ATPase family AAA domain-containing protein 1-like</fullName>
    </submittedName>
</protein>
<evidence type="ECO:0000256" key="7">
    <source>
        <dbReference type="SAM" id="MobiDB-lite"/>
    </source>
</evidence>
<dbReference type="InterPro" id="IPR027417">
    <property type="entry name" value="P-loop_NTPase"/>
</dbReference>
<dbReference type="PANTHER" id="PTHR45644:SF3">
    <property type="entry name" value="FI08533P-RELATED"/>
    <property type="match status" value="1"/>
</dbReference>
<dbReference type="InterPro" id="IPR003960">
    <property type="entry name" value="ATPase_AAA_CS"/>
</dbReference>
<accession>A0A2P6NXI8</accession>
<dbReference type="Gene3D" id="1.10.8.60">
    <property type="match status" value="1"/>
</dbReference>
<dbReference type="SMART" id="SM00382">
    <property type="entry name" value="AAA"/>
    <property type="match status" value="1"/>
</dbReference>
<dbReference type="STRING" id="1890364.A0A2P6NXI8"/>
<keyword evidence="10" id="KW-1185">Reference proteome</keyword>
<dbReference type="Gene3D" id="3.40.50.300">
    <property type="entry name" value="P-loop containing nucleotide triphosphate hydrolases"/>
    <property type="match status" value="1"/>
</dbReference>
<gene>
    <name evidence="9" type="ORF">PROFUN_02768</name>
</gene>
<comment type="similarity">
    <text evidence="6">Belongs to the AAA ATPase family.</text>
</comment>
<evidence type="ECO:0000256" key="1">
    <source>
        <dbReference type="ARBA" id="ARBA00004173"/>
    </source>
</evidence>
<dbReference type="Pfam" id="PF00004">
    <property type="entry name" value="AAA"/>
    <property type="match status" value="1"/>
</dbReference>
<dbReference type="EMBL" id="MDYQ01000008">
    <property type="protein sequence ID" value="PRP88672.1"/>
    <property type="molecule type" value="Genomic_DNA"/>
</dbReference>
<evidence type="ECO:0000256" key="2">
    <source>
        <dbReference type="ARBA" id="ARBA00022741"/>
    </source>
</evidence>
<dbReference type="GO" id="GO:0005741">
    <property type="term" value="C:mitochondrial outer membrane"/>
    <property type="evidence" value="ECO:0007669"/>
    <property type="project" value="TreeGrafter"/>
</dbReference>
<dbReference type="PANTHER" id="PTHR45644">
    <property type="entry name" value="AAA ATPASE, PUTATIVE (AFU_ORTHOLOGUE AFUA_2G12920)-RELATED-RELATED"/>
    <property type="match status" value="1"/>
</dbReference>
<dbReference type="InterPro" id="IPR051701">
    <property type="entry name" value="Mito_OM_Translocase_MSP1"/>
</dbReference>
<keyword evidence="3 6" id="KW-0067">ATP-binding</keyword>
<keyword evidence="2 6" id="KW-0547">Nucleotide-binding</keyword>
<name>A0A2P6NXI8_9EUKA</name>
<dbReference type="Proteomes" id="UP000241769">
    <property type="component" value="Unassembled WGS sequence"/>
</dbReference>
<keyword evidence="5" id="KW-0496">Mitochondrion</keyword>
<dbReference type="InterPro" id="IPR003593">
    <property type="entry name" value="AAA+_ATPase"/>
</dbReference>
<evidence type="ECO:0000313" key="9">
    <source>
        <dbReference type="EMBL" id="PRP88672.1"/>
    </source>
</evidence>
<evidence type="ECO:0000256" key="4">
    <source>
        <dbReference type="ARBA" id="ARBA00023054"/>
    </source>
</evidence>
<evidence type="ECO:0000256" key="6">
    <source>
        <dbReference type="RuleBase" id="RU003651"/>
    </source>
</evidence>
<dbReference type="AlphaFoldDB" id="A0A2P6NXI8"/>
<evidence type="ECO:0000313" key="10">
    <source>
        <dbReference type="Proteomes" id="UP000241769"/>
    </source>
</evidence>
<evidence type="ECO:0000256" key="3">
    <source>
        <dbReference type="ARBA" id="ARBA00022840"/>
    </source>
</evidence>